<dbReference type="InterPro" id="IPR025724">
    <property type="entry name" value="GAG-pre-integrase_dom"/>
</dbReference>
<sequence length="940" mass="105300">MVSSVKLHILKKGEYILWTIKMEQYLAHTDYALWEVILNGNNAVQMTKDKADEHLARFYGIKDAKTLWAAIKTRFGGNVESKKMQKNVLKQQFENFSVSNSDCLDKGYDIFQRLLSLLEIHGAGVSTEDANKKFLGSLPSAWSNISSIMKNKPGIDNLDIDDLYNNLKVYEADIKGSSGSSSNSQNVAFISAESTSSTNELNTAYSVSTATGHSSQAQDDLEEMNLKWQVAMLSIRVKRFYKKTRRKLELNGKEQVGFDNTKVECFDCHRIKHFARDCRSARNSGNKSRDAGNAWYKGRDNGKRSAKKEDEKALVVQDGLEEEVTETVFDNRSSDEENSLANDSVFRPEPIPAKIDFVKAGESVKHVKPIKSVKHVKHVKPVKTAKQTEKSKKFSSSPKVDRKDWNRKMTQKLGLGFGFTKKACFVCGSMSHLIKDCTFYEDRMAKKSVLPTNVGKGTGHRESIPVWNNVQRINHQNKFAPTTVFTRSGRIPVSAAKPKAVASTSAAKPVNTAGPKQSVNFSKSRSNCYRSYSPIRRSFYNATTHSRRNSTKRVNTAGSKAVSDVKTSAGNKAYLVDYQEIKNGGFVAFGSGRGKITSKVKIRTENLDFDDVYFVNELKFNLFSVSQKCDKKNSVLFTKTECLVLSPNFKLLDESQVLLRVPKQSNMYSFDLQNVVPYGDLTYLFTKASIDKSNLWHMRLGHVNFKTMNKLVTRNLGKADEGFLVGYSVTSKAFRVFNTKTRKVKESLHVRFLENKPNVAGTSSNWLFDIDSLTNSMNYIPVSARNQTDKNTGPQETTGNAGTQDNVDARKEVSDQHYIVLPLWSSISFTFKSSDDKAEDNKTKDDTGSKTLKEPVNKEDQTYRDELDSLMSQEKEASDVADSFRKESEQGCMDQREATKAGSTNPVNNVSNLVNAASTVTPIFVKKTLCHNLGVSSKHS</sequence>
<organism evidence="3">
    <name type="scientific">Tanacetum cinerariifolium</name>
    <name type="common">Dalmatian daisy</name>
    <name type="synonym">Chrysanthemum cinerariifolium</name>
    <dbReference type="NCBI Taxonomy" id="118510"/>
    <lineage>
        <taxon>Eukaryota</taxon>
        <taxon>Viridiplantae</taxon>
        <taxon>Streptophyta</taxon>
        <taxon>Embryophyta</taxon>
        <taxon>Tracheophyta</taxon>
        <taxon>Spermatophyta</taxon>
        <taxon>Magnoliopsida</taxon>
        <taxon>eudicotyledons</taxon>
        <taxon>Gunneridae</taxon>
        <taxon>Pentapetalae</taxon>
        <taxon>asterids</taxon>
        <taxon>campanulids</taxon>
        <taxon>Asterales</taxon>
        <taxon>Asteraceae</taxon>
        <taxon>Asteroideae</taxon>
        <taxon>Anthemideae</taxon>
        <taxon>Anthemidinae</taxon>
        <taxon>Tanacetum</taxon>
    </lineage>
</organism>
<dbReference type="EMBL" id="BKCJ010111468">
    <property type="protein sequence ID" value="GEX49189.1"/>
    <property type="molecule type" value="Genomic_DNA"/>
</dbReference>
<proteinExistence type="predicted"/>
<feature type="domain" description="CCHC-type" evidence="2">
    <location>
        <begin position="423"/>
        <end position="439"/>
    </location>
</feature>
<dbReference type="SMART" id="SM00343">
    <property type="entry name" value="ZnF_C2HC"/>
    <property type="match status" value="2"/>
</dbReference>
<evidence type="ECO:0000313" key="3">
    <source>
        <dbReference type="EMBL" id="GEX49189.1"/>
    </source>
</evidence>
<evidence type="ECO:0000259" key="2">
    <source>
        <dbReference type="SMART" id="SM00343"/>
    </source>
</evidence>
<feature type="compositionally biased region" description="Polar residues" evidence="1">
    <location>
        <begin position="784"/>
        <end position="806"/>
    </location>
</feature>
<evidence type="ECO:0000256" key="1">
    <source>
        <dbReference type="SAM" id="MobiDB-lite"/>
    </source>
</evidence>
<dbReference type="Pfam" id="PF14223">
    <property type="entry name" value="Retrotran_gag_2"/>
    <property type="match status" value="1"/>
</dbReference>
<dbReference type="InterPro" id="IPR001878">
    <property type="entry name" value="Znf_CCHC"/>
</dbReference>
<gene>
    <name evidence="3" type="ORF">Tci_321164</name>
</gene>
<dbReference type="GO" id="GO:0008270">
    <property type="term" value="F:zinc ion binding"/>
    <property type="evidence" value="ECO:0007669"/>
    <property type="project" value="InterPro"/>
</dbReference>
<dbReference type="InterPro" id="IPR036875">
    <property type="entry name" value="Znf_CCHC_sf"/>
</dbReference>
<feature type="domain" description="CCHC-type" evidence="2">
    <location>
        <begin position="264"/>
        <end position="280"/>
    </location>
</feature>
<feature type="region of interest" description="Disordered" evidence="1">
    <location>
        <begin position="381"/>
        <end position="403"/>
    </location>
</feature>
<dbReference type="AlphaFoldDB" id="A0A699H7A2"/>
<accession>A0A699H7A2</accession>
<feature type="compositionally biased region" description="Basic and acidic residues" evidence="1">
    <location>
        <begin position="297"/>
        <end position="313"/>
    </location>
</feature>
<protein>
    <recommendedName>
        <fullName evidence="2">CCHC-type domain-containing protein</fullName>
    </recommendedName>
</protein>
<feature type="compositionally biased region" description="Basic and acidic residues" evidence="1">
    <location>
        <begin position="835"/>
        <end position="899"/>
    </location>
</feature>
<dbReference type="SUPFAM" id="SSF57756">
    <property type="entry name" value="Retrovirus zinc finger-like domains"/>
    <property type="match status" value="1"/>
</dbReference>
<dbReference type="InterPro" id="IPR057670">
    <property type="entry name" value="SH3_retrovirus"/>
</dbReference>
<dbReference type="Pfam" id="PF25597">
    <property type="entry name" value="SH3_retrovirus"/>
    <property type="match status" value="1"/>
</dbReference>
<dbReference type="GO" id="GO:0003676">
    <property type="term" value="F:nucleic acid binding"/>
    <property type="evidence" value="ECO:0007669"/>
    <property type="project" value="InterPro"/>
</dbReference>
<reference evidence="3" key="1">
    <citation type="journal article" date="2019" name="Sci. Rep.">
        <title>Draft genome of Tanacetum cinerariifolium, the natural source of mosquito coil.</title>
        <authorList>
            <person name="Yamashiro T."/>
            <person name="Shiraishi A."/>
            <person name="Satake H."/>
            <person name="Nakayama K."/>
        </authorList>
    </citation>
    <scope>NUCLEOTIDE SEQUENCE</scope>
</reference>
<feature type="region of interest" description="Disordered" evidence="1">
    <location>
        <begin position="835"/>
        <end position="908"/>
    </location>
</feature>
<dbReference type="Pfam" id="PF13976">
    <property type="entry name" value="gag_pre-integrs"/>
    <property type="match status" value="1"/>
</dbReference>
<comment type="caution">
    <text evidence="3">The sequence shown here is derived from an EMBL/GenBank/DDBJ whole genome shotgun (WGS) entry which is preliminary data.</text>
</comment>
<feature type="region of interest" description="Disordered" evidence="1">
    <location>
        <begin position="281"/>
        <end position="313"/>
    </location>
</feature>
<name>A0A699H7A2_TANCI</name>
<feature type="region of interest" description="Disordered" evidence="1">
    <location>
        <begin position="784"/>
        <end position="807"/>
    </location>
</feature>